<evidence type="ECO:0000313" key="2">
    <source>
        <dbReference type="EMBL" id="MBB5225652.1"/>
    </source>
</evidence>
<sequence length="244" mass="25712">MKKLSLAITGLSLAGALLLSSCSIQQDHYSKRTVSVSGTGSITVEADTATIILSVITKGNDVSETSAENAKKMTAVQDAIKAKGIQKECISTQNFSVYQESHYDNKSGKQVYDDYRVTNQIKILVKKIGMVSEVIDLALKSGANQLSSLTYGVTDTEIAKKQARSLAIAQAQEAANLLAGASGAKLGKVLSISEHADYAYPRTRMLKAGLANSDMAIAEEAVATPVSGGSSTVTISVDAVYQLK</sequence>
<comment type="caution">
    <text evidence="2">The sequence shown here is derived from an EMBL/GenBank/DDBJ whole genome shotgun (WGS) entry which is preliminary data.</text>
</comment>
<dbReference type="Gene3D" id="3.30.70.2970">
    <property type="entry name" value="Protein of unknown function (DUF541), domain 2"/>
    <property type="match status" value="1"/>
</dbReference>
<dbReference type="Pfam" id="PF04402">
    <property type="entry name" value="SIMPL"/>
    <property type="match status" value="1"/>
</dbReference>
<dbReference type="Gene3D" id="3.30.110.170">
    <property type="entry name" value="Protein of unknown function (DUF541), domain 1"/>
    <property type="match status" value="1"/>
</dbReference>
<accession>A0A7W8G863</accession>
<feature type="signal peptide" evidence="1">
    <location>
        <begin position="1"/>
        <end position="26"/>
    </location>
</feature>
<dbReference type="EMBL" id="JACHFQ010000003">
    <property type="protein sequence ID" value="MBB5225652.1"/>
    <property type="molecule type" value="Genomic_DNA"/>
</dbReference>
<dbReference type="PANTHER" id="PTHR34387:SF2">
    <property type="entry name" value="SLR1258 PROTEIN"/>
    <property type="match status" value="1"/>
</dbReference>
<keyword evidence="1" id="KW-0732">Signal</keyword>
<keyword evidence="3" id="KW-1185">Reference proteome</keyword>
<feature type="chain" id="PRO_5031546986" description="DUF541 domain-containing protein" evidence="1">
    <location>
        <begin position="27"/>
        <end position="244"/>
    </location>
</feature>
<dbReference type="InterPro" id="IPR052022">
    <property type="entry name" value="26kDa_periplasmic_antigen"/>
</dbReference>
<name>A0A7W8G863_9SPIR</name>
<dbReference type="GO" id="GO:0006974">
    <property type="term" value="P:DNA damage response"/>
    <property type="evidence" value="ECO:0007669"/>
    <property type="project" value="TreeGrafter"/>
</dbReference>
<evidence type="ECO:0000256" key="1">
    <source>
        <dbReference type="SAM" id="SignalP"/>
    </source>
</evidence>
<dbReference type="RefSeq" id="WP_184658149.1">
    <property type="nucleotide sequence ID" value="NZ_CP031518.1"/>
</dbReference>
<dbReference type="Proteomes" id="UP000518887">
    <property type="component" value="Unassembled WGS sequence"/>
</dbReference>
<dbReference type="InterPro" id="IPR007497">
    <property type="entry name" value="SIMPL/DUF541"/>
</dbReference>
<dbReference type="AlphaFoldDB" id="A0A7W8G863"/>
<evidence type="ECO:0008006" key="4">
    <source>
        <dbReference type="Google" id="ProtNLM"/>
    </source>
</evidence>
<evidence type="ECO:0000313" key="3">
    <source>
        <dbReference type="Proteomes" id="UP000518887"/>
    </source>
</evidence>
<dbReference type="PROSITE" id="PS51257">
    <property type="entry name" value="PROKAR_LIPOPROTEIN"/>
    <property type="match status" value="1"/>
</dbReference>
<protein>
    <recommendedName>
        <fullName evidence="4">DUF541 domain-containing protein</fullName>
    </recommendedName>
</protein>
<organism evidence="2 3">
    <name type="scientific">Treponema ruminis</name>
    <dbReference type="NCBI Taxonomy" id="744515"/>
    <lineage>
        <taxon>Bacteria</taxon>
        <taxon>Pseudomonadati</taxon>
        <taxon>Spirochaetota</taxon>
        <taxon>Spirochaetia</taxon>
        <taxon>Spirochaetales</taxon>
        <taxon>Treponemataceae</taxon>
        <taxon>Treponema</taxon>
    </lineage>
</organism>
<reference evidence="2 3" key="1">
    <citation type="submission" date="2020-08" db="EMBL/GenBank/DDBJ databases">
        <title>Genomic Encyclopedia of Type Strains, Phase IV (KMG-IV): sequencing the most valuable type-strain genomes for metagenomic binning, comparative biology and taxonomic classification.</title>
        <authorList>
            <person name="Goeker M."/>
        </authorList>
    </citation>
    <scope>NUCLEOTIDE SEQUENCE [LARGE SCALE GENOMIC DNA]</scope>
    <source>
        <strain evidence="2 3">DSM 103462</strain>
    </source>
</reference>
<proteinExistence type="predicted"/>
<dbReference type="PANTHER" id="PTHR34387">
    <property type="entry name" value="SLR1258 PROTEIN"/>
    <property type="match status" value="1"/>
</dbReference>
<gene>
    <name evidence="2" type="ORF">HNP76_001009</name>
</gene>